<accession>A0A133ZZX3</accession>
<dbReference type="InterPro" id="IPR029045">
    <property type="entry name" value="ClpP/crotonase-like_dom_sf"/>
</dbReference>
<evidence type="ECO:0000256" key="1">
    <source>
        <dbReference type="ARBA" id="ARBA00007039"/>
    </source>
</evidence>
<dbReference type="PATRIC" id="fig|1379.3.peg.702"/>
<sequence>MTKKKVDYFFNSVQTNGKTELTISGAIGESSYFYEATSAKDVREALENATGDIHIYLNSGGGDVFQGIEIYNYLKNISNNVTVEVTGTACSAASIIAMGANKLIMNTGTSLMIHEASTIAWGNKNEIKKTLGALETIDTLLVDIYSEKTNIDKSEIENYISNETWFTADEAVELGFADEKKSEVKADENMENILTNDFIENLFKNETFVQKVSSMVNNNVLDNKEDEETINNNGFFL</sequence>
<dbReference type="EMBL" id="LSDC01000047">
    <property type="protein sequence ID" value="KXB60963.1"/>
    <property type="molecule type" value="Genomic_DNA"/>
</dbReference>
<keyword evidence="3" id="KW-0645">Protease</keyword>
<dbReference type="InterPro" id="IPR001907">
    <property type="entry name" value="ClpP"/>
</dbReference>
<dbReference type="STRING" id="1379.HMPREF3186_00723"/>
<evidence type="ECO:0000256" key="2">
    <source>
        <dbReference type="ARBA" id="ARBA00022490"/>
    </source>
</evidence>
<dbReference type="AlphaFoldDB" id="A0A133ZZX3"/>
<dbReference type="Gene3D" id="3.90.226.10">
    <property type="entry name" value="2-enoyl-CoA Hydratase, Chain A, domain 1"/>
    <property type="match status" value="1"/>
</dbReference>
<organism evidence="7 8">
    <name type="scientific">Gemella haemolysans</name>
    <dbReference type="NCBI Taxonomy" id="1379"/>
    <lineage>
        <taxon>Bacteria</taxon>
        <taxon>Bacillati</taxon>
        <taxon>Bacillota</taxon>
        <taxon>Bacilli</taxon>
        <taxon>Bacillales</taxon>
        <taxon>Gemellaceae</taxon>
        <taxon>Gemella</taxon>
    </lineage>
</organism>
<proteinExistence type="inferred from homology"/>
<keyword evidence="2" id="KW-0963">Cytoplasm</keyword>
<dbReference type="SUPFAM" id="SSF52096">
    <property type="entry name" value="ClpP/crotonase"/>
    <property type="match status" value="1"/>
</dbReference>
<dbReference type="PANTHER" id="PTHR10381:SF70">
    <property type="entry name" value="ATP-DEPENDENT CLP PROTEASE PROTEOLYTIC SUBUNIT"/>
    <property type="match status" value="1"/>
</dbReference>
<dbReference type="GO" id="GO:0004252">
    <property type="term" value="F:serine-type endopeptidase activity"/>
    <property type="evidence" value="ECO:0007669"/>
    <property type="project" value="InterPro"/>
</dbReference>
<keyword evidence="5" id="KW-0720">Serine protease</keyword>
<evidence type="ECO:0000256" key="3">
    <source>
        <dbReference type="ARBA" id="ARBA00022670"/>
    </source>
</evidence>
<comment type="caution">
    <text evidence="7">The sequence shown here is derived from an EMBL/GenBank/DDBJ whole genome shotgun (WGS) entry which is preliminary data.</text>
</comment>
<dbReference type="GO" id="GO:0004176">
    <property type="term" value="F:ATP-dependent peptidase activity"/>
    <property type="evidence" value="ECO:0007669"/>
    <property type="project" value="InterPro"/>
</dbReference>
<dbReference type="InterPro" id="IPR023562">
    <property type="entry name" value="ClpP/TepA"/>
</dbReference>
<dbReference type="Proteomes" id="UP000070355">
    <property type="component" value="Unassembled WGS sequence"/>
</dbReference>
<dbReference type="PRINTS" id="PR00127">
    <property type="entry name" value="CLPPROTEASEP"/>
</dbReference>
<evidence type="ECO:0000313" key="8">
    <source>
        <dbReference type="Proteomes" id="UP000070355"/>
    </source>
</evidence>
<evidence type="ECO:0000256" key="5">
    <source>
        <dbReference type="ARBA" id="ARBA00022825"/>
    </source>
</evidence>
<evidence type="ECO:0000313" key="7">
    <source>
        <dbReference type="EMBL" id="KXB60963.1"/>
    </source>
</evidence>
<dbReference type="CDD" id="cd07016">
    <property type="entry name" value="S14_ClpP_1"/>
    <property type="match status" value="1"/>
</dbReference>
<dbReference type="GO" id="GO:0009368">
    <property type="term" value="C:endopeptidase Clp complex"/>
    <property type="evidence" value="ECO:0007669"/>
    <property type="project" value="TreeGrafter"/>
</dbReference>
<dbReference type="Pfam" id="PF00574">
    <property type="entry name" value="CLP_protease"/>
    <property type="match status" value="1"/>
</dbReference>
<evidence type="ECO:0000256" key="6">
    <source>
        <dbReference type="RuleBase" id="RU003567"/>
    </source>
</evidence>
<protein>
    <recommendedName>
        <fullName evidence="6">ATP-dependent Clp protease proteolytic subunit</fullName>
    </recommendedName>
</protein>
<gene>
    <name evidence="7" type="ORF">HMPREF3186_00723</name>
</gene>
<keyword evidence="4" id="KW-0378">Hydrolase</keyword>
<name>A0A133ZZX3_9BACL</name>
<evidence type="ECO:0000256" key="4">
    <source>
        <dbReference type="ARBA" id="ARBA00022801"/>
    </source>
</evidence>
<dbReference type="GO" id="GO:0006515">
    <property type="term" value="P:protein quality control for misfolded or incompletely synthesized proteins"/>
    <property type="evidence" value="ECO:0007669"/>
    <property type="project" value="TreeGrafter"/>
</dbReference>
<comment type="similarity">
    <text evidence="1 6">Belongs to the peptidase S14 family.</text>
</comment>
<reference evidence="8" key="1">
    <citation type="submission" date="2016-01" db="EMBL/GenBank/DDBJ databases">
        <authorList>
            <person name="Mitreva M."/>
            <person name="Pepin K.H."/>
            <person name="Mihindukulasuriya K.A."/>
            <person name="Fulton R."/>
            <person name="Fronick C."/>
            <person name="O'Laughlin M."/>
            <person name="Miner T."/>
            <person name="Herter B."/>
            <person name="Rosa B.A."/>
            <person name="Cordes M."/>
            <person name="Tomlinson C."/>
            <person name="Wollam A."/>
            <person name="Palsikar V.B."/>
            <person name="Mardis E.R."/>
            <person name="Wilson R.K."/>
        </authorList>
    </citation>
    <scope>NUCLEOTIDE SEQUENCE [LARGE SCALE GENOMIC DNA]</scope>
    <source>
        <strain evidence="8">DNF01167</strain>
    </source>
</reference>
<dbReference type="NCBIfam" id="NF045542">
    <property type="entry name" value="Clp_rel_HeadMat"/>
    <property type="match status" value="1"/>
</dbReference>
<dbReference type="RefSeq" id="WP_084812647.1">
    <property type="nucleotide sequence ID" value="NZ_KQ959948.1"/>
</dbReference>
<dbReference type="GO" id="GO:0051117">
    <property type="term" value="F:ATPase binding"/>
    <property type="evidence" value="ECO:0007669"/>
    <property type="project" value="TreeGrafter"/>
</dbReference>
<dbReference type="PANTHER" id="PTHR10381">
    <property type="entry name" value="ATP-DEPENDENT CLP PROTEASE PROTEOLYTIC SUBUNIT"/>
    <property type="match status" value="1"/>
</dbReference>